<dbReference type="EMBL" id="MZNU01000240">
    <property type="protein sequence ID" value="OWP02309.1"/>
    <property type="molecule type" value="Genomic_DNA"/>
</dbReference>
<dbReference type="InParanoid" id="A0A218Z2M6"/>
<evidence type="ECO:0000313" key="2">
    <source>
        <dbReference type="EMBL" id="OWP02309.1"/>
    </source>
</evidence>
<proteinExistence type="predicted"/>
<reference evidence="2 3" key="1">
    <citation type="submission" date="2017-04" db="EMBL/GenBank/DDBJ databases">
        <title>Draft genome sequence of Marssonina coronaria NL1: causal agent of apple blotch.</title>
        <authorList>
            <person name="Cheng Q."/>
        </authorList>
    </citation>
    <scope>NUCLEOTIDE SEQUENCE [LARGE SCALE GENOMIC DNA]</scope>
    <source>
        <strain evidence="2 3">NL1</strain>
    </source>
</reference>
<sequence>MARSTASPTSRGNRGATLVASEQAGPDPASVIRTSRRRTSAVDWKREKQQQKQKQQIARTAEWIASPSDTAALRRARMTEQRRASRQTSRNPPAATNMTNRSIGSLRACIHRASLAANTTERRPQILSSVVSAASAAPPPSQELDTSPPSPVHSVVELVTG</sequence>
<accession>A0A218Z2M6</accession>
<protein>
    <submittedName>
        <fullName evidence="2">Uncharacterized protein</fullName>
    </submittedName>
</protein>
<gene>
    <name evidence="2" type="ORF">B2J93_1271</name>
</gene>
<organism evidence="2 3">
    <name type="scientific">Diplocarpon coronariae</name>
    <dbReference type="NCBI Taxonomy" id="2795749"/>
    <lineage>
        <taxon>Eukaryota</taxon>
        <taxon>Fungi</taxon>
        <taxon>Dikarya</taxon>
        <taxon>Ascomycota</taxon>
        <taxon>Pezizomycotina</taxon>
        <taxon>Leotiomycetes</taxon>
        <taxon>Helotiales</taxon>
        <taxon>Drepanopezizaceae</taxon>
        <taxon>Diplocarpon</taxon>
    </lineage>
</organism>
<feature type="region of interest" description="Disordered" evidence="1">
    <location>
        <begin position="129"/>
        <end position="161"/>
    </location>
</feature>
<dbReference type="AlphaFoldDB" id="A0A218Z2M6"/>
<keyword evidence="3" id="KW-1185">Reference proteome</keyword>
<feature type="compositionally biased region" description="Polar residues" evidence="1">
    <location>
        <begin position="86"/>
        <end position="103"/>
    </location>
</feature>
<dbReference type="Proteomes" id="UP000242519">
    <property type="component" value="Unassembled WGS sequence"/>
</dbReference>
<feature type="region of interest" description="Disordered" evidence="1">
    <location>
        <begin position="1"/>
        <end position="103"/>
    </location>
</feature>
<feature type="compositionally biased region" description="Polar residues" evidence="1">
    <location>
        <begin position="1"/>
        <end position="12"/>
    </location>
</feature>
<name>A0A218Z2M6_9HELO</name>
<evidence type="ECO:0000313" key="3">
    <source>
        <dbReference type="Proteomes" id="UP000242519"/>
    </source>
</evidence>
<comment type="caution">
    <text evidence="2">The sequence shown here is derived from an EMBL/GenBank/DDBJ whole genome shotgun (WGS) entry which is preliminary data.</text>
</comment>
<evidence type="ECO:0000256" key="1">
    <source>
        <dbReference type="SAM" id="MobiDB-lite"/>
    </source>
</evidence>